<evidence type="ECO:0000259" key="6">
    <source>
        <dbReference type="Pfam" id="PF02902"/>
    </source>
</evidence>
<proteinExistence type="inferred from homology"/>
<feature type="signal peptide" evidence="5">
    <location>
        <begin position="1"/>
        <end position="18"/>
    </location>
</feature>
<dbReference type="Gene3D" id="3.40.395.10">
    <property type="entry name" value="Adenoviral Proteinase, Chain A"/>
    <property type="match status" value="1"/>
</dbReference>
<organism evidence="7 8">
    <name type="scientific">Cannabis sativa</name>
    <name type="common">Hemp</name>
    <name type="synonym">Marijuana</name>
    <dbReference type="NCBI Taxonomy" id="3483"/>
    <lineage>
        <taxon>Eukaryota</taxon>
        <taxon>Viridiplantae</taxon>
        <taxon>Streptophyta</taxon>
        <taxon>Embryophyta</taxon>
        <taxon>Tracheophyta</taxon>
        <taxon>Spermatophyta</taxon>
        <taxon>Magnoliopsida</taxon>
        <taxon>eudicotyledons</taxon>
        <taxon>Gunneridae</taxon>
        <taxon>Pentapetalae</taxon>
        <taxon>rosids</taxon>
        <taxon>fabids</taxon>
        <taxon>Rosales</taxon>
        <taxon>Cannabaceae</taxon>
        <taxon>Cannabis</taxon>
    </lineage>
</organism>
<feature type="domain" description="Ubiquitin-like protease family profile" evidence="6">
    <location>
        <begin position="133"/>
        <end position="225"/>
    </location>
</feature>
<dbReference type="InterPro" id="IPR038765">
    <property type="entry name" value="Papain-like_cys_pep_sf"/>
</dbReference>
<dbReference type="AlphaFoldDB" id="A0A7J6FG30"/>
<feature type="region of interest" description="Disordered" evidence="4">
    <location>
        <begin position="224"/>
        <end position="250"/>
    </location>
</feature>
<evidence type="ECO:0000256" key="4">
    <source>
        <dbReference type="SAM" id="MobiDB-lite"/>
    </source>
</evidence>
<name>A0A7J6FG30_CANSA</name>
<evidence type="ECO:0000313" key="7">
    <source>
        <dbReference type="EMBL" id="KAF4369666.1"/>
    </source>
</evidence>
<comment type="caution">
    <text evidence="7">The sequence shown here is derived from an EMBL/GenBank/DDBJ whole genome shotgun (WGS) entry which is preliminary data.</text>
</comment>
<dbReference type="EMBL" id="JAATIQ010000216">
    <property type="protein sequence ID" value="KAF4369666.1"/>
    <property type="molecule type" value="Genomic_DNA"/>
</dbReference>
<dbReference type="InterPro" id="IPR003653">
    <property type="entry name" value="Peptidase_C48_C"/>
</dbReference>
<evidence type="ECO:0000256" key="2">
    <source>
        <dbReference type="ARBA" id="ARBA00022670"/>
    </source>
</evidence>
<keyword evidence="8" id="KW-1185">Reference proteome</keyword>
<sequence length="250" mass="28917">MTNIIFLALNLLCEQVLIHRLLKVEGYAKKTIEDDDFDILEVASFWNKGKSLDDFNDKAYDEFIDSGITVVGPFKTKEAIPCKLFGFYKFVFSNTLDLEYVLAKFGKFEVDRRCMASLRPLGEVQGSRIAKEQEWSTLFYEDIFKKCIKMFVPILTLEGPPHWLGVEVNMKSKVVSFMDSLHTAMDEKYCVDATKEILSTLDLLFDENKSKNVSFVDFGIDTKEPCQEHHEGPKNMKMKEKKRESDERTK</sequence>
<gene>
    <name evidence="7" type="ORF">G4B88_020193</name>
</gene>
<keyword evidence="3" id="KW-0378">Hydrolase</keyword>
<protein>
    <recommendedName>
        <fullName evidence="6">Ubiquitin-like protease family profile domain-containing protein</fullName>
    </recommendedName>
</protein>
<feature type="chain" id="PRO_5029874284" description="Ubiquitin-like protease family profile domain-containing protein" evidence="5">
    <location>
        <begin position="19"/>
        <end position="250"/>
    </location>
</feature>
<dbReference type="GO" id="GO:0008234">
    <property type="term" value="F:cysteine-type peptidase activity"/>
    <property type="evidence" value="ECO:0007669"/>
    <property type="project" value="InterPro"/>
</dbReference>
<evidence type="ECO:0000256" key="3">
    <source>
        <dbReference type="ARBA" id="ARBA00022801"/>
    </source>
</evidence>
<dbReference type="Pfam" id="PF02902">
    <property type="entry name" value="Peptidase_C48"/>
    <property type="match status" value="1"/>
</dbReference>
<keyword evidence="5" id="KW-0732">Signal</keyword>
<comment type="similarity">
    <text evidence="1">Belongs to the peptidase C48 family.</text>
</comment>
<evidence type="ECO:0000256" key="1">
    <source>
        <dbReference type="ARBA" id="ARBA00005234"/>
    </source>
</evidence>
<accession>A0A7J6FG30</accession>
<reference evidence="7 8" key="1">
    <citation type="journal article" date="2020" name="bioRxiv">
        <title>Sequence and annotation of 42 cannabis genomes reveals extensive copy number variation in cannabinoid synthesis and pathogen resistance genes.</title>
        <authorList>
            <person name="Mckernan K.J."/>
            <person name="Helbert Y."/>
            <person name="Kane L.T."/>
            <person name="Ebling H."/>
            <person name="Zhang L."/>
            <person name="Liu B."/>
            <person name="Eaton Z."/>
            <person name="Mclaughlin S."/>
            <person name="Kingan S."/>
            <person name="Baybayan P."/>
            <person name="Concepcion G."/>
            <person name="Jordan M."/>
            <person name="Riva A."/>
            <person name="Barbazuk W."/>
            <person name="Harkins T."/>
        </authorList>
    </citation>
    <scope>NUCLEOTIDE SEQUENCE [LARGE SCALE GENOMIC DNA]</scope>
    <source>
        <strain evidence="8">cv. Jamaican Lion 4</strain>
        <tissue evidence="7">Leaf</tissue>
    </source>
</reference>
<evidence type="ECO:0000256" key="5">
    <source>
        <dbReference type="SAM" id="SignalP"/>
    </source>
</evidence>
<dbReference type="SUPFAM" id="SSF54001">
    <property type="entry name" value="Cysteine proteinases"/>
    <property type="match status" value="1"/>
</dbReference>
<dbReference type="Proteomes" id="UP000583929">
    <property type="component" value="Unassembled WGS sequence"/>
</dbReference>
<dbReference type="GO" id="GO:0006508">
    <property type="term" value="P:proteolysis"/>
    <property type="evidence" value="ECO:0007669"/>
    <property type="project" value="UniProtKB-KW"/>
</dbReference>
<evidence type="ECO:0000313" key="8">
    <source>
        <dbReference type="Proteomes" id="UP000583929"/>
    </source>
</evidence>
<keyword evidence="2" id="KW-0645">Protease</keyword>